<dbReference type="eggNOG" id="ENOG502RIZ3">
    <property type="taxonomic scope" value="Eukaryota"/>
</dbReference>
<dbReference type="EMBL" id="CH408029">
    <property type="protein sequence ID" value="EAQ92095.1"/>
    <property type="molecule type" value="Genomic_DNA"/>
</dbReference>
<feature type="compositionally biased region" description="Low complexity" evidence="1">
    <location>
        <begin position="57"/>
        <end position="81"/>
    </location>
</feature>
<accession>Q2HHH4</accession>
<evidence type="ECO:0000313" key="2">
    <source>
        <dbReference type="EMBL" id="EAQ92095.1"/>
    </source>
</evidence>
<proteinExistence type="predicted"/>
<gene>
    <name evidence="2" type="ORF">CHGG_00330</name>
</gene>
<protein>
    <submittedName>
        <fullName evidence="2">Uncharacterized protein</fullName>
    </submittedName>
</protein>
<dbReference type="HOGENOM" id="CLU_1948581_0_0_1"/>
<feature type="region of interest" description="Disordered" evidence="1">
    <location>
        <begin position="47"/>
        <end position="87"/>
    </location>
</feature>
<dbReference type="InParanoid" id="Q2HHH4"/>
<dbReference type="VEuPathDB" id="FungiDB:CHGG_00330"/>
<dbReference type="OMA" id="EGEPAFC"/>
<dbReference type="AlphaFoldDB" id="Q2HHH4"/>
<reference evidence="3" key="1">
    <citation type="journal article" date="2015" name="Genome Announc.">
        <title>Draft genome sequence of the cellulolytic fungus Chaetomium globosum.</title>
        <authorList>
            <person name="Cuomo C.A."/>
            <person name="Untereiner W.A."/>
            <person name="Ma L.-J."/>
            <person name="Grabherr M."/>
            <person name="Birren B.W."/>
        </authorList>
    </citation>
    <scope>NUCLEOTIDE SEQUENCE [LARGE SCALE GENOMIC DNA]</scope>
    <source>
        <strain evidence="3">ATCC 6205 / CBS 148.51 / DSM 1962 / NBRC 6347 / NRRL 1970</strain>
    </source>
</reference>
<dbReference type="RefSeq" id="XP_001219551.1">
    <property type="nucleotide sequence ID" value="XM_001219550.1"/>
</dbReference>
<dbReference type="OrthoDB" id="4590355at2759"/>
<keyword evidence="3" id="KW-1185">Reference proteome</keyword>
<dbReference type="Proteomes" id="UP000001056">
    <property type="component" value="Unassembled WGS sequence"/>
</dbReference>
<sequence length="129" mass="13911">MVRRALSHRRGSNLKLEVDTASTAALTPTYVSIPVVVRTGTARRESLPLSRHHLMRRSSSVSSRSTASSSSFAGSSSSSNRGADLYDGGSVIVDDIDEELEGEPAFCWFIMGLNYAVHGLEPNIGYNHA</sequence>
<evidence type="ECO:0000256" key="1">
    <source>
        <dbReference type="SAM" id="MobiDB-lite"/>
    </source>
</evidence>
<dbReference type="GeneID" id="4387690"/>
<name>Q2HHH4_CHAGB</name>
<evidence type="ECO:0000313" key="3">
    <source>
        <dbReference type="Proteomes" id="UP000001056"/>
    </source>
</evidence>
<organism evidence="2 3">
    <name type="scientific">Chaetomium globosum (strain ATCC 6205 / CBS 148.51 / DSM 1962 / NBRC 6347 / NRRL 1970)</name>
    <name type="common">Soil fungus</name>
    <dbReference type="NCBI Taxonomy" id="306901"/>
    <lineage>
        <taxon>Eukaryota</taxon>
        <taxon>Fungi</taxon>
        <taxon>Dikarya</taxon>
        <taxon>Ascomycota</taxon>
        <taxon>Pezizomycotina</taxon>
        <taxon>Sordariomycetes</taxon>
        <taxon>Sordariomycetidae</taxon>
        <taxon>Sordariales</taxon>
        <taxon>Chaetomiaceae</taxon>
        <taxon>Chaetomium</taxon>
    </lineage>
</organism>